<organism evidence="4 5">
    <name type="scientific">Paenibacillus amylolyticus</name>
    <dbReference type="NCBI Taxonomy" id="1451"/>
    <lineage>
        <taxon>Bacteria</taxon>
        <taxon>Bacillati</taxon>
        <taxon>Bacillota</taxon>
        <taxon>Bacilli</taxon>
        <taxon>Bacillales</taxon>
        <taxon>Paenibacillaceae</taxon>
        <taxon>Paenibacillus</taxon>
    </lineage>
</organism>
<dbReference type="SUPFAM" id="SSF55729">
    <property type="entry name" value="Acyl-CoA N-acyltransferases (Nat)"/>
    <property type="match status" value="1"/>
</dbReference>
<dbReference type="PROSITE" id="PS51186">
    <property type="entry name" value="GNAT"/>
    <property type="match status" value="1"/>
</dbReference>
<dbReference type="InterPro" id="IPR016181">
    <property type="entry name" value="Acyl_CoA_acyltransferase"/>
</dbReference>
<evidence type="ECO:0000313" key="5">
    <source>
        <dbReference type="Proteomes" id="UP001254832"/>
    </source>
</evidence>
<dbReference type="GO" id="GO:0016747">
    <property type="term" value="F:acyltransferase activity, transferring groups other than amino-acyl groups"/>
    <property type="evidence" value="ECO:0007669"/>
    <property type="project" value="InterPro"/>
</dbReference>
<evidence type="ECO:0000256" key="1">
    <source>
        <dbReference type="ARBA" id="ARBA00022679"/>
    </source>
</evidence>
<keyword evidence="1" id="KW-0808">Transferase</keyword>
<dbReference type="InterPro" id="IPR050832">
    <property type="entry name" value="Bact_Acetyltransf"/>
</dbReference>
<sequence>MPEYTIRFIQITDVHDIYVLNQHFNSQFANFGVEQVKQKIETILEHTRDVVWVYEQNNEVLGYIHGSPYQLLFSEPLVNVLGFVVKEGYRNEGIGGRLIQHLESWAQDQGYYGIKLLSHPSRKNAHVFYEKRGYQFTKDQKNFIKVLIE</sequence>
<dbReference type="InterPro" id="IPR000182">
    <property type="entry name" value="GNAT_dom"/>
</dbReference>
<evidence type="ECO:0000259" key="3">
    <source>
        <dbReference type="PROSITE" id="PS51186"/>
    </source>
</evidence>
<protein>
    <submittedName>
        <fullName evidence="4">N-acetyltransferase YhbS</fullName>
    </submittedName>
</protein>
<dbReference type="CDD" id="cd04301">
    <property type="entry name" value="NAT_SF"/>
    <property type="match status" value="1"/>
</dbReference>
<accession>A0AAP5LTU6</accession>
<comment type="caution">
    <text evidence="4">The sequence shown here is derived from an EMBL/GenBank/DDBJ whole genome shotgun (WGS) entry which is preliminary data.</text>
</comment>
<keyword evidence="2" id="KW-0012">Acyltransferase</keyword>
<reference evidence="4" key="1">
    <citation type="submission" date="2023-07" db="EMBL/GenBank/DDBJ databases">
        <title>Sorghum-associated microbial communities from plants grown in Nebraska, USA.</title>
        <authorList>
            <person name="Schachtman D."/>
        </authorList>
    </citation>
    <scope>NUCLEOTIDE SEQUENCE</scope>
    <source>
        <strain evidence="4">BE80</strain>
    </source>
</reference>
<proteinExistence type="predicted"/>
<dbReference type="Proteomes" id="UP001254832">
    <property type="component" value="Unassembled WGS sequence"/>
</dbReference>
<dbReference type="Pfam" id="PF00583">
    <property type="entry name" value="Acetyltransf_1"/>
    <property type="match status" value="1"/>
</dbReference>
<dbReference type="PANTHER" id="PTHR43877">
    <property type="entry name" value="AMINOALKYLPHOSPHONATE N-ACETYLTRANSFERASE-RELATED-RELATED"/>
    <property type="match status" value="1"/>
</dbReference>
<dbReference type="Gene3D" id="3.40.630.30">
    <property type="match status" value="1"/>
</dbReference>
<feature type="domain" description="N-acetyltransferase" evidence="3">
    <location>
        <begin position="4"/>
        <end position="149"/>
    </location>
</feature>
<dbReference type="RefSeq" id="WP_310145547.1">
    <property type="nucleotide sequence ID" value="NZ_JAVDTR010000021.1"/>
</dbReference>
<evidence type="ECO:0000256" key="2">
    <source>
        <dbReference type="ARBA" id="ARBA00023315"/>
    </source>
</evidence>
<dbReference type="AlphaFoldDB" id="A0AAP5LTU6"/>
<dbReference type="EMBL" id="JAVDTR010000021">
    <property type="protein sequence ID" value="MDR6726949.1"/>
    <property type="molecule type" value="Genomic_DNA"/>
</dbReference>
<name>A0AAP5LTU6_PAEAM</name>
<gene>
    <name evidence="4" type="ORF">J2W91_005474</name>
</gene>
<evidence type="ECO:0000313" key="4">
    <source>
        <dbReference type="EMBL" id="MDR6726949.1"/>
    </source>
</evidence>